<dbReference type="EMBL" id="LRPN01000177">
    <property type="protein sequence ID" value="KWZ77253.1"/>
    <property type="molecule type" value="Genomic_DNA"/>
</dbReference>
<dbReference type="PATRIC" id="fig|1398.22.peg.3450"/>
<organism evidence="1 2">
    <name type="scientific">Heyndrickxia coagulans</name>
    <name type="common">Weizmannia coagulans</name>
    <dbReference type="NCBI Taxonomy" id="1398"/>
    <lineage>
        <taxon>Bacteria</taxon>
        <taxon>Bacillati</taxon>
        <taxon>Bacillota</taxon>
        <taxon>Bacilli</taxon>
        <taxon>Bacillales</taxon>
        <taxon>Bacillaceae</taxon>
        <taxon>Heyndrickxia</taxon>
    </lineage>
</organism>
<dbReference type="Proteomes" id="UP000070376">
    <property type="component" value="Unassembled WGS sequence"/>
</dbReference>
<comment type="caution">
    <text evidence="1">The sequence shown here is derived from an EMBL/GenBank/DDBJ whole genome shotgun (WGS) entry which is preliminary data.</text>
</comment>
<gene>
    <name evidence="1" type="ORF">HMPREF3213_03442</name>
</gene>
<name>A0A133KCG1_HEYCO</name>
<proteinExistence type="predicted"/>
<accession>A0A133KCG1</accession>
<protein>
    <submittedName>
        <fullName evidence="1">Uncharacterized protein</fullName>
    </submittedName>
</protein>
<dbReference type="AlphaFoldDB" id="A0A133KCG1"/>
<evidence type="ECO:0000313" key="1">
    <source>
        <dbReference type="EMBL" id="KWZ77253.1"/>
    </source>
</evidence>
<reference evidence="2" key="1">
    <citation type="submission" date="2016-01" db="EMBL/GenBank/DDBJ databases">
        <authorList>
            <person name="Mitreva M."/>
            <person name="Pepin K.H."/>
            <person name="Mihindukulasuriya K.A."/>
            <person name="Fulton R."/>
            <person name="Fronick C."/>
            <person name="O'Laughlin M."/>
            <person name="Miner T."/>
            <person name="Herter B."/>
            <person name="Rosa B.A."/>
            <person name="Cordes M."/>
            <person name="Tomlinson C."/>
            <person name="Wollam A."/>
            <person name="Palsikar V.B."/>
            <person name="Mardis E.R."/>
            <person name="Wilson R.K."/>
        </authorList>
    </citation>
    <scope>NUCLEOTIDE SEQUENCE [LARGE SCALE GENOMIC DNA]</scope>
    <source>
        <strain evidence="2">GED7749B</strain>
    </source>
</reference>
<sequence length="53" mass="6015">MFPAFLFGLVLCRGIEPDLLPIDYNNQVWTAFDLFTGIKKSGRRPVLSICRNA</sequence>
<evidence type="ECO:0000313" key="2">
    <source>
        <dbReference type="Proteomes" id="UP000070376"/>
    </source>
</evidence>